<reference evidence="1" key="2">
    <citation type="journal article" date="2017" name="Sci. Rep.">
        <title>Characterization of a new member of Iridoviridae, Shrimp hemocyte iridescent virus (SHIV), found in white leg shrimp (Litopenaeus vannamei).</title>
        <authorList>
            <person name="Qiu L."/>
            <person name="Chen M.M."/>
            <person name="Wan X.Y."/>
            <person name="Li C."/>
            <person name="Zhang Q.L."/>
            <person name="Wang R.Y."/>
            <person name="Cheng D.Y."/>
            <person name="Dong X."/>
            <person name="Yang B."/>
            <person name="Wang X.H."/>
            <person name="Xiang J.H."/>
            <person name="Huang J."/>
        </authorList>
    </citation>
    <scope>NUCLEOTIDE SEQUENCE [LARGE SCALE GENOMIC DNA]</scope>
    <source>
        <strain evidence="1">20141215</strain>
    </source>
</reference>
<organism evidence="1">
    <name type="scientific">Shrimp hemocyte iridescent virus</name>
    <dbReference type="NCBI Taxonomy" id="2039780"/>
    <lineage>
        <taxon>Viruses</taxon>
        <taxon>Varidnaviria</taxon>
        <taxon>Bamfordvirae</taxon>
        <taxon>Nucleocytoviricota</taxon>
        <taxon>Megaviricetes</taxon>
        <taxon>Pimascovirales</taxon>
        <taxon>Pimascovirales incertae sedis</taxon>
        <taxon>Iridoviridae</taxon>
        <taxon>Betairidovirinae</taxon>
        <taxon>Decapodiridovirus</taxon>
        <taxon>Decapodiridovirus litopenaeus1</taxon>
        <taxon>Decapod iridescent virus 1</taxon>
    </lineage>
</organism>
<dbReference type="KEGG" id="vg:65099853"/>
<name>A0A291B0T0_9VIRU</name>
<evidence type="ECO:0000313" key="2">
    <source>
        <dbReference type="Proteomes" id="UP000297192"/>
    </source>
</evidence>
<reference evidence="1" key="1">
    <citation type="journal article" date="2017" name="Arch. Virol.">
        <title>Complete genome sequence of shrimp hemocyte iridescent virus (SHIV) isolated from white leg shrimp, Litopenaeus vannamei.</title>
        <authorList>
            <person name="Qiu L."/>
            <person name="Chen M.M."/>
            <person name="Wang R.Y."/>
            <person name="Wan X.Y."/>
            <person name="Li C."/>
            <person name="Zhang Q.L."/>
            <person name="Dong X."/>
            <person name="Yang B."/>
            <person name="Xiang J.H."/>
            <person name="Huang J."/>
        </authorList>
    </citation>
    <scope>NUCLEOTIDE SEQUENCE [LARGE SCALE GENOMIC DNA]</scope>
    <source>
        <strain evidence="1">20141215</strain>
    </source>
</reference>
<dbReference type="Proteomes" id="UP000297192">
    <property type="component" value="Segment"/>
</dbReference>
<dbReference type="RefSeq" id="YP_010084833.1">
    <property type="nucleotide sequence ID" value="NC_055165.1"/>
</dbReference>
<evidence type="ECO:0000313" key="1">
    <source>
        <dbReference type="EMBL" id="ATE87090.1"/>
    </source>
</evidence>
<dbReference type="GeneID" id="65099853"/>
<keyword evidence="2" id="KW-1185">Reference proteome</keyword>
<accession>A0A291B0T0</accession>
<dbReference type="EMBL" id="MF599468">
    <property type="protein sequence ID" value="ATE87090.1"/>
    <property type="molecule type" value="Genomic_DNA"/>
</dbReference>
<gene>
    <name evidence="1" type="primary">81L</name>
</gene>
<proteinExistence type="predicted"/>
<sequence>MDYLHQHVLFREYRNKIFDIINIPDFDILDKSNEEYLKKVNRMYMIDCNIRNGKIDAYMYEYYLKQRKDLEKYITEFESKFVNIDVKMLHFWFEKFVITKNALSENIKQKYKTESKSTESKSDVDRLVELLNLDFYHKSKFREYVILSIFDKFL</sequence>
<protein>
    <submittedName>
        <fullName evidence="1">Uncharacterized protein</fullName>
    </submittedName>
</protein>